<comment type="subcellular location">
    <subcellularLocation>
        <location evidence="1">Cell outer membrane</location>
    </subcellularLocation>
</comment>
<evidence type="ECO:0000256" key="3">
    <source>
        <dbReference type="ARBA" id="ARBA00023237"/>
    </source>
</evidence>
<dbReference type="Proteomes" id="UP000016505">
    <property type="component" value="Chromosome I"/>
</dbReference>
<dbReference type="PANTHER" id="PTHR40980:SF3">
    <property type="entry name" value="TONB-DEPENDENT RECEPTOR-LIKE BETA-BARREL DOMAIN-CONTAINING PROTEIN"/>
    <property type="match status" value="1"/>
</dbReference>
<evidence type="ECO:0000313" key="5">
    <source>
        <dbReference type="Proteomes" id="UP000016505"/>
    </source>
</evidence>
<evidence type="ECO:0000256" key="1">
    <source>
        <dbReference type="ARBA" id="ARBA00004442"/>
    </source>
</evidence>
<sequence>MGGQNHCTTTYTPEHSYNVTGFWEKDGHQIRLAYQGTTDQLVQRSWENGSLWEEGRKTLDFSASYKVNNYMTVSLQVANVTDEGVRQYFTSRFLNAGGQTFSEGSPLEGDATKSRTVYAYKTGRTLRLNTRINF</sequence>
<name>A0A290S3D5_9GAMM</name>
<keyword evidence="3" id="KW-0998">Cell outer membrane</keyword>
<evidence type="ECO:0000313" key="4">
    <source>
        <dbReference type="EMBL" id="ATC86684.1"/>
    </source>
</evidence>
<dbReference type="KEGG" id="part:PARC_a2163"/>
<gene>
    <name evidence="4" type="ORF">PARC_a2163</name>
</gene>
<reference evidence="4 5" key="1">
    <citation type="journal article" date="2012" name="J. Bacteriol.">
        <title>Genome sequences of type strains of seven species of the marine bacterium Pseudoalteromonas.</title>
        <authorList>
            <person name="Xie B.B."/>
            <person name="Shu Y.L."/>
            <person name="Qin Q.L."/>
            <person name="Rong J.C."/>
            <person name="Zhang X.Y."/>
            <person name="Chen X.L."/>
            <person name="Shi M."/>
            <person name="He H.L."/>
            <person name="Zhou B.C."/>
            <person name="Zhang Y.Z."/>
        </authorList>
    </citation>
    <scope>NUCLEOTIDE SEQUENCE [LARGE SCALE GENOMIC DNA]</scope>
    <source>
        <strain evidence="4 5">A 37-1-2</strain>
    </source>
</reference>
<protein>
    <submittedName>
        <fullName evidence="4">Uncharacterized protein</fullName>
    </submittedName>
</protein>
<dbReference type="PANTHER" id="PTHR40980">
    <property type="entry name" value="PLUG DOMAIN-CONTAINING PROTEIN"/>
    <property type="match status" value="1"/>
</dbReference>
<keyword evidence="2" id="KW-0472">Membrane</keyword>
<dbReference type="RefSeq" id="WP_010552875.1">
    <property type="nucleotide sequence ID" value="NZ_CP011025.1"/>
</dbReference>
<organism evidence="4 5">
    <name type="scientific">Pseudoalteromonas arctica A 37-1-2</name>
    <dbReference type="NCBI Taxonomy" id="1117313"/>
    <lineage>
        <taxon>Bacteria</taxon>
        <taxon>Pseudomonadati</taxon>
        <taxon>Pseudomonadota</taxon>
        <taxon>Gammaproteobacteria</taxon>
        <taxon>Alteromonadales</taxon>
        <taxon>Pseudoalteromonadaceae</taxon>
        <taxon>Pseudoalteromonas</taxon>
    </lineage>
</organism>
<dbReference type="SUPFAM" id="SSF56935">
    <property type="entry name" value="Porins"/>
    <property type="match status" value="1"/>
</dbReference>
<dbReference type="Gene3D" id="2.40.170.20">
    <property type="entry name" value="TonB-dependent receptor, beta-barrel domain"/>
    <property type="match status" value="1"/>
</dbReference>
<dbReference type="GO" id="GO:0009279">
    <property type="term" value="C:cell outer membrane"/>
    <property type="evidence" value="ECO:0007669"/>
    <property type="project" value="UniProtKB-SubCell"/>
</dbReference>
<evidence type="ECO:0000256" key="2">
    <source>
        <dbReference type="ARBA" id="ARBA00023136"/>
    </source>
</evidence>
<proteinExistence type="predicted"/>
<dbReference type="InterPro" id="IPR036942">
    <property type="entry name" value="Beta-barrel_TonB_sf"/>
</dbReference>
<dbReference type="AlphaFoldDB" id="A0A290S3D5"/>
<dbReference type="EMBL" id="CP011025">
    <property type="protein sequence ID" value="ATC86684.1"/>
    <property type="molecule type" value="Genomic_DNA"/>
</dbReference>
<accession>A0A290S3D5</accession>